<name>A0ACC0WFP5_9STRA</name>
<evidence type="ECO:0000313" key="1">
    <source>
        <dbReference type="EMBL" id="KAI9917663.1"/>
    </source>
</evidence>
<reference evidence="1 2" key="1">
    <citation type="journal article" date="2022" name="bioRxiv">
        <title>The genome of the oomycete Peronosclerospora sorghi, a cosmopolitan pathogen of maize and sorghum, is inflated with dispersed pseudogenes.</title>
        <authorList>
            <person name="Fletcher K."/>
            <person name="Martin F."/>
            <person name="Isakeit T."/>
            <person name="Cavanaugh K."/>
            <person name="Magill C."/>
            <person name="Michelmore R."/>
        </authorList>
    </citation>
    <scope>NUCLEOTIDE SEQUENCE [LARGE SCALE GENOMIC DNA]</scope>
    <source>
        <strain evidence="1">P6</strain>
    </source>
</reference>
<gene>
    <name evidence="1" type="ORF">PsorP6_012893</name>
</gene>
<comment type="caution">
    <text evidence="1">The sequence shown here is derived from an EMBL/GenBank/DDBJ whole genome shotgun (WGS) entry which is preliminary data.</text>
</comment>
<protein>
    <submittedName>
        <fullName evidence="1">Uncharacterized protein</fullName>
    </submittedName>
</protein>
<keyword evidence="2" id="KW-1185">Reference proteome</keyword>
<organism evidence="1 2">
    <name type="scientific">Peronosclerospora sorghi</name>
    <dbReference type="NCBI Taxonomy" id="230839"/>
    <lineage>
        <taxon>Eukaryota</taxon>
        <taxon>Sar</taxon>
        <taxon>Stramenopiles</taxon>
        <taxon>Oomycota</taxon>
        <taxon>Peronosporomycetes</taxon>
        <taxon>Peronosporales</taxon>
        <taxon>Peronosporaceae</taxon>
        <taxon>Peronosclerospora</taxon>
    </lineage>
</organism>
<dbReference type="EMBL" id="CM047592">
    <property type="protein sequence ID" value="KAI9917663.1"/>
    <property type="molecule type" value="Genomic_DNA"/>
</dbReference>
<dbReference type="Proteomes" id="UP001163321">
    <property type="component" value="Chromosome 13"/>
</dbReference>
<sequence>MVANSGAETPQNATSPPRPSTSRSAPKPPPRSVPDDSLFQESLQRLHDSHSSEMGRRFAALASLPAPVAPDMCKRMWIPASRLTAEHNIHEILESLASDNQPNVWRQSRSHLRDFTRIPNQGISFVCTSEDALRRLGGVQLQICDFTVMIRKYSGYDKLYYVDLQRLPADVPDLVIYDWFVARGVTPILITPTYAQGELKSQARTVYFNSVAFPACLFEPNGDPLREIHFIEGEKPCFVRHRQRRYNQVQPPSLRPPPRRPSDISDDSMKSLAEATAEPIQSVHALSPTSDESLRVVATDSDLNVSSTYPRRADTQQPKRFMIGAVGKDETAWKLVQHSQYGVIQRGGPKFIEPQNAEPCNLIVEASDTHALACIVPIMPNMLDTSLPPDVDIYPTCIDEDEEEEESLPISGIMPDSPLLTHDAKIVRNLQEMRKLPIRVGQVTPKELQDIIDDYLNKEWINSHSHDDRIAAIQVQPAYFRRSFTFATEDQQWLYKAHAVYRAMKA</sequence>
<evidence type="ECO:0000313" key="2">
    <source>
        <dbReference type="Proteomes" id="UP001163321"/>
    </source>
</evidence>
<accession>A0ACC0WFP5</accession>
<proteinExistence type="predicted"/>